<sequence>MDLEIQKLVSEYSSSRDRDVRYVIVRELYGGLRDANAEAQEPLLAALETSGESLKSVTRIIIIGSLEDGGAIRSLVAGSVLPALGRVSACHVTEELVRELVRDEGRTERCHGVLLYLLALRDGSGALCADEEDVAAYVGVLSRLRDISQAWKDVLIALCLGSAVRDARLVRKIYDLGVRDAFVAVARDSSAAVVGPLLVEIDDLGLLAAVGEACPTRFTRVVSVIVDRWLRGKLQGGTVEALRLMRALGPILGPSDTALVGQHCVMVLNKCIDTAIDLGQRSDSKLSVSDANSDSEETWRFSGDCEEAEMLETEDECNADIDEATHLVDDNIVAISAALFALAAMWALPADAADTIHRLPDGPGEAITHGLLCVGVRHPQLLDIVIAKCHDVAPESLYCLTPSQVKLLSSFPGQRHAAFLHSTDEDALAGMSAVNTNMLQHWQNSREISKGYVDATLGLIRELLSRDSTSIEDHQWCVDTLTWIGRQCPFYREPAIRLLLPVLKPPKQFVNVIQVGNMKQKQDDSIHSRVSAATTLYAWLKDHAHPWPYVEVLAMLPYLRYLLRDRYLQKHAVELYHAALKAHGELLLARDYSAAEETLHMFEEQWPEGSAPVRDLFVALSKKL</sequence>
<organism evidence="1 2">
    <name type="scientific">Eremothecium sinecaudum</name>
    <dbReference type="NCBI Taxonomy" id="45286"/>
    <lineage>
        <taxon>Eukaryota</taxon>
        <taxon>Fungi</taxon>
        <taxon>Dikarya</taxon>
        <taxon>Ascomycota</taxon>
        <taxon>Saccharomycotina</taxon>
        <taxon>Saccharomycetes</taxon>
        <taxon>Saccharomycetales</taxon>
        <taxon>Saccharomycetaceae</taxon>
        <taxon>Eremothecium</taxon>
    </lineage>
</organism>
<protein>
    <submittedName>
        <fullName evidence="1">HCL134Wp</fullName>
    </submittedName>
</protein>
<proteinExistence type="predicted"/>
<evidence type="ECO:0000313" key="2">
    <source>
        <dbReference type="Proteomes" id="UP000243052"/>
    </source>
</evidence>
<keyword evidence="2" id="KW-1185">Reference proteome</keyword>
<dbReference type="OrthoDB" id="4034650at2759"/>
<dbReference type="Proteomes" id="UP000243052">
    <property type="component" value="Chromosome iii"/>
</dbReference>
<reference evidence="1 2" key="1">
    <citation type="submission" date="2016-01" db="EMBL/GenBank/DDBJ databases">
        <title>Genome sequence of the yeast Holleya sinecauda.</title>
        <authorList>
            <person name="Dietrich F.S."/>
        </authorList>
    </citation>
    <scope>NUCLEOTIDE SEQUENCE [LARGE SCALE GENOMIC DNA]</scope>
    <source>
        <strain evidence="1 2">ATCC 58844</strain>
    </source>
</reference>
<dbReference type="RefSeq" id="XP_017987013.1">
    <property type="nucleotide sequence ID" value="XM_018131099.1"/>
</dbReference>
<gene>
    <name evidence="1" type="ORF">AW171_hschr31886</name>
</gene>
<name>A0A0X8HRB4_9SACH</name>
<accession>A0A0X8HRB4</accession>
<dbReference type="AlphaFoldDB" id="A0A0X8HRB4"/>
<dbReference type="EMBL" id="CP014243">
    <property type="protein sequence ID" value="AMD20017.1"/>
    <property type="molecule type" value="Genomic_DNA"/>
</dbReference>
<dbReference type="GeneID" id="28723249"/>
<evidence type="ECO:0000313" key="1">
    <source>
        <dbReference type="EMBL" id="AMD20017.1"/>
    </source>
</evidence>